<dbReference type="EMBL" id="AHKH01000007">
    <property type="protein sequence ID" value="EHQ63659.1"/>
    <property type="molecule type" value="Genomic_DNA"/>
</dbReference>
<dbReference type="STRING" id="1131935.PDENDC454_04309"/>
<evidence type="ECO:0000313" key="1">
    <source>
        <dbReference type="EMBL" id="EHQ63659.1"/>
    </source>
</evidence>
<comment type="caution">
    <text evidence="1">The sequence shown here is derived from an EMBL/GenBank/DDBJ whole genome shotgun (WGS) entry which is preliminary data.</text>
</comment>
<dbReference type="AlphaFoldDB" id="H3SBH6"/>
<gene>
    <name evidence="1" type="ORF">PDENDC454_04309</name>
</gene>
<name>H3SBH6_9BACL</name>
<keyword evidence="2" id="KW-1185">Reference proteome</keyword>
<sequence length="61" mass="7447">MHKEQYQPGVKVRHKRYKHYGVGCVKKISKSGERAQVKWQSRYLYFYGYYRLDFLEVVQDA</sequence>
<evidence type="ECO:0000313" key="2">
    <source>
        <dbReference type="Proteomes" id="UP000003900"/>
    </source>
</evidence>
<organism evidence="1 2">
    <name type="scientific">Paenibacillus dendritiformis C454</name>
    <dbReference type="NCBI Taxonomy" id="1131935"/>
    <lineage>
        <taxon>Bacteria</taxon>
        <taxon>Bacillati</taxon>
        <taxon>Bacillota</taxon>
        <taxon>Bacilli</taxon>
        <taxon>Bacillales</taxon>
        <taxon>Paenibacillaceae</taxon>
        <taxon>Paenibacillus</taxon>
    </lineage>
</organism>
<proteinExistence type="predicted"/>
<reference evidence="1 2" key="1">
    <citation type="journal article" date="2012" name="J. Bacteriol.">
        <title>Genome Sequence of the Pattern-Forming Social Bacterium Paenibacillus dendritiformis C454 Chiral Morphotype.</title>
        <authorList>
            <person name="Sirota-Madi A."/>
            <person name="Olender T."/>
            <person name="Helman Y."/>
            <person name="Brainis I."/>
            <person name="Finkelshtein A."/>
            <person name="Roth D."/>
            <person name="Hagai E."/>
            <person name="Leshkowitz D."/>
            <person name="Brodsky L."/>
            <person name="Galatenko V."/>
            <person name="Nikolaev V."/>
            <person name="Gutnick D.L."/>
            <person name="Lancet D."/>
            <person name="Ben-Jacob E."/>
        </authorList>
    </citation>
    <scope>NUCLEOTIDE SEQUENCE [LARGE SCALE GENOMIC DNA]</scope>
    <source>
        <strain evidence="1 2">C454</strain>
    </source>
</reference>
<accession>H3SBH6</accession>
<dbReference type="Proteomes" id="UP000003900">
    <property type="component" value="Unassembled WGS sequence"/>
</dbReference>
<protein>
    <submittedName>
        <fullName evidence="1">Uncharacterized protein</fullName>
    </submittedName>
</protein>